<accession>A0A9D2LAN6</accession>
<evidence type="ECO:0000256" key="7">
    <source>
        <dbReference type="ARBA" id="ARBA00023136"/>
    </source>
</evidence>
<name>A0A9D2LAN6_9MICO</name>
<dbReference type="PANTHER" id="PTHR43297">
    <property type="entry name" value="OLIGOPEPTIDE TRANSPORT ATP-BINDING PROTEIN APPD"/>
    <property type="match status" value="1"/>
</dbReference>
<dbReference type="GO" id="GO:0005886">
    <property type="term" value="C:plasma membrane"/>
    <property type="evidence" value="ECO:0007669"/>
    <property type="project" value="UniProtKB-SubCell"/>
</dbReference>
<keyword evidence="5" id="KW-0547">Nucleotide-binding</keyword>
<evidence type="ECO:0000256" key="3">
    <source>
        <dbReference type="ARBA" id="ARBA00022448"/>
    </source>
</evidence>
<dbReference type="InterPro" id="IPR003439">
    <property type="entry name" value="ABC_transporter-like_ATP-bd"/>
</dbReference>
<dbReference type="PANTHER" id="PTHR43297:SF2">
    <property type="entry name" value="DIPEPTIDE TRANSPORT ATP-BINDING PROTEIN DPPD"/>
    <property type="match status" value="1"/>
</dbReference>
<evidence type="ECO:0000259" key="8">
    <source>
        <dbReference type="PROSITE" id="PS50893"/>
    </source>
</evidence>
<sequence length="291" mass="31891">MPETARSTAPNSEEGNLLEVRDLTVSFPTAEGRTEVVKSLDLDVPRGGAVGIVGESGSGKSMTSLAIMDLLPKGGQRSGSLRFDGTELSELGNAAMRRMRGDRIAMIFQDPLSSLNPYYTVGLQIEEAYRSHRRGVSRKEARKVAIEAMDRVRISDAARRVDHYPHQFSGGMRQRVMIAMALSMEPELLIADEPTTALDVTVQAQILDLMSELREETGVGLIMITHDLAVVSEVTEHIVVMREGCVMEKGTAEQIFSDPQHEYTQLLLDAVPRIDDEIGALRTLDAEGAQP</sequence>
<dbReference type="GO" id="GO:0016887">
    <property type="term" value="F:ATP hydrolysis activity"/>
    <property type="evidence" value="ECO:0007669"/>
    <property type="project" value="InterPro"/>
</dbReference>
<gene>
    <name evidence="9" type="ORF">H9786_01095</name>
</gene>
<keyword evidence="4" id="KW-1003">Cell membrane</keyword>
<evidence type="ECO:0000313" key="9">
    <source>
        <dbReference type="EMBL" id="HJB09118.1"/>
    </source>
</evidence>
<dbReference type="Proteomes" id="UP000823823">
    <property type="component" value="Unassembled WGS sequence"/>
</dbReference>
<dbReference type="AlphaFoldDB" id="A0A9D2LAN6"/>
<comment type="caution">
    <text evidence="9">The sequence shown here is derived from an EMBL/GenBank/DDBJ whole genome shotgun (WGS) entry which is preliminary data.</text>
</comment>
<protein>
    <submittedName>
        <fullName evidence="9">ABC transporter ATP-binding protein</fullName>
    </submittedName>
</protein>
<evidence type="ECO:0000256" key="4">
    <source>
        <dbReference type="ARBA" id="ARBA00022475"/>
    </source>
</evidence>
<dbReference type="InterPro" id="IPR017871">
    <property type="entry name" value="ABC_transporter-like_CS"/>
</dbReference>
<dbReference type="CDD" id="cd03257">
    <property type="entry name" value="ABC_NikE_OppD_transporters"/>
    <property type="match status" value="1"/>
</dbReference>
<dbReference type="InterPro" id="IPR050388">
    <property type="entry name" value="ABC_Ni/Peptide_Import"/>
</dbReference>
<dbReference type="InterPro" id="IPR027417">
    <property type="entry name" value="P-loop_NTPase"/>
</dbReference>
<dbReference type="Pfam" id="PF08352">
    <property type="entry name" value="oligo_HPY"/>
    <property type="match status" value="1"/>
</dbReference>
<organism evidence="9 10">
    <name type="scientific">Candidatus Brachybacterium merdavium</name>
    <dbReference type="NCBI Taxonomy" id="2838513"/>
    <lineage>
        <taxon>Bacteria</taxon>
        <taxon>Bacillati</taxon>
        <taxon>Actinomycetota</taxon>
        <taxon>Actinomycetes</taxon>
        <taxon>Micrococcales</taxon>
        <taxon>Dermabacteraceae</taxon>
        <taxon>Brachybacterium</taxon>
    </lineage>
</organism>
<proteinExistence type="inferred from homology"/>
<comment type="similarity">
    <text evidence="2">Belongs to the ABC transporter superfamily.</text>
</comment>
<evidence type="ECO:0000256" key="6">
    <source>
        <dbReference type="ARBA" id="ARBA00022840"/>
    </source>
</evidence>
<keyword evidence="3" id="KW-0813">Transport</keyword>
<evidence type="ECO:0000256" key="2">
    <source>
        <dbReference type="ARBA" id="ARBA00005417"/>
    </source>
</evidence>
<reference evidence="9" key="2">
    <citation type="submission" date="2021-04" db="EMBL/GenBank/DDBJ databases">
        <authorList>
            <person name="Gilroy R."/>
        </authorList>
    </citation>
    <scope>NUCLEOTIDE SEQUENCE</scope>
    <source>
        <strain evidence="9">ChiHjej13B12-24818</strain>
    </source>
</reference>
<dbReference type="EMBL" id="DWZH01000008">
    <property type="protein sequence ID" value="HJB09118.1"/>
    <property type="molecule type" value="Genomic_DNA"/>
</dbReference>
<evidence type="ECO:0000256" key="1">
    <source>
        <dbReference type="ARBA" id="ARBA00004202"/>
    </source>
</evidence>
<dbReference type="FunFam" id="3.40.50.300:FF:000016">
    <property type="entry name" value="Oligopeptide ABC transporter ATP-binding component"/>
    <property type="match status" value="1"/>
</dbReference>
<dbReference type="GO" id="GO:0005524">
    <property type="term" value="F:ATP binding"/>
    <property type="evidence" value="ECO:0007669"/>
    <property type="project" value="UniProtKB-KW"/>
</dbReference>
<comment type="subcellular location">
    <subcellularLocation>
        <location evidence="1">Cell membrane</location>
        <topology evidence="1">Peripheral membrane protein</topology>
    </subcellularLocation>
</comment>
<keyword evidence="6 9" id="KW-0067">ATP-binding</keyword>
<dbReference type="GO" id="GO:0015833">
    <property type="term" value="P:peptide transport"/>
    <property type="evidence" value="ECO:0007669"/>
    <property type="project" value="InterPro"/>
</dbReference>
<dbReference type="InterPro" id="IPR003593">
    <property type="entry name" value="AAA+_ATPase"/>
</dbReference>
<dbReference type="Gene3D" id="3.40.50.300">
    <property type="entry name" value="P-loop containing nucleotide triphosphate hydrolases"/>
    <property type="match status" value="1"/>
</dbReference>
<evidence type="ECO:0000313" key="10">
    <source>
        <dbReference type="Proteomes" id="UP000823823"/>
    </source>
</evidence>
<evidence type="ECO:0000256" key="5">
    <source>
        <dbReference type="ARBA" id="ARBA00022741"/>
    </source>
</evidence>
<dbReference type="Pfam" id="PF00005">
    <property type="entry name" value="ABC_tran"/>
    <property type="match status" value="1"/>
</dbReference>
<feature type="domain" description="ABC transporter" evidence="8">
    <location>
        <begin position="18"/>
        <end position="268"/>
    </location>
</feature>
<dbReference type="PROSITE" id="PS00211">
    <property type="entry name" value="ABC_TRANSPORTER_1"/>
    <property type="match status" value="1"/>
</dbReference>
<reference evidence="9" key="1">
    <citation type="journal article" date="2021" name="PeerJ">
        <title>Extensive microbial diversity within the chicken gut microbiome revealed by metagenomics and culture.</title>
        <authorList>
            <person name="Gilroy R."/>
            <person name="Ravi A."/>
            <person name="Getino M."/>
            <person name="Pursley I."/>
            <person name="Horton D.L."/>
            <person name="Alikhan N.F."/>
            <person name="Baker D."/>
            <person name="Gharbi K."/>
            <person name="Hall N."/>
            <person name="Watson M."/>
            <person name="Adriaenssens E.M."/>
            <person name="Foster-Nyarko E."/>
            <person name="Jarju S."/>
            <person name="Secka A."/>
            <person name="Antonio M."/>
            <person name="Oren A."/>
            <person name="Chaudhuri R.R."/>
            <person name="La Ragione R."/>
            <person name="Hildebrand F."/>
            <person name="Pallen M.J."/>
        </authorList>
    </citation>
    <scope>NUCLEOTIDE SEQUENCE</scope>
    <source>
        <strain evidence="9">ChiHjej13B12-24818</strain>
    </source>
</reference>
<dbReference type="InterPro" id="IPR013563">
    <property type="entry name" value="Oligopep_ABC_C"/>
</dbReference>
<dbReference type="SUPFAM" id="SSF52540">
    <property type="entry name" value="P-loop containing nucleoside triphosphate hydrolases"/>
    <property type="match status" value="1"/>
</dbReference>
<dbReference type="PROSITE" id="PS50893">
    <property type="entry name" value="ABC_TRANSPORTER_2"/>
    <property type="match status" value="1"/>
</dbReference>
<keyword evidence="7" id="KW-0472">Membrane</keyword>
<dbReference type="SMART" id="SM00382">
    <property type="entry name" value="AAA"/>
    <property type="match status" value="1"/>
</dbReference>